<dbReference type="InterPro" id="IPR003782">
    <property type="entry name" value="SCO1/SenC"/>
</dbReference>
<dbReference type="Proteomes" id="UP001315278">
    <property type="component" value="Unassembled WGS sequence"/>
</dbReference>
<dbReference type="RefSeq" id="WP_212491932.1">
    <property type="nucleotide sequence ID" value="NZ_JAFCJH010000004.1"/>
</dbReference>
<dbReference type="SUPFAM" id="SSF52833">
    <property type="entry name" value="Thioredoxin-like"/>
    <property type="match status" value="1"/>
</dbReference>
<comment type="caution">
    <text evidence="2">The sequence shown here is derived from an EMBL/GenBank/DDBJ whole genome shotgun (WGS) entry which is preliminary data.</text>
</comment>
<keyword evidence="3" id="KW-1185">Reference proteome</keyword>
<dbReference type="InterPro" id="IPR036249">
    <property type="entry name" value="Thioredoxin-like_sf"/>
</dbReference>
<organism evidence="2 3">
    <name type="scientific">Bradyrhizobium jicamae</name>
    <dbReference type="NCBI Taxonomy" id="280332"/>
    <lineage>
        <taxon>Bacteria</taxon>
        <taxon>Pseudomonadati</taxon>
        <taxon>Pseudomonadota</taxon>
        <taxon>Alphaproteobacteria</taxon>
        <taxon>Hyphomicrobiales</taxon>
        <taxon>Nitrobacteraceae</taxon>
        <taxon>Bradyrhizobium</taxon>
    </lineage>
</organism>
<evidence type="ECO:0000313" key="3">
    <source>
        <dbReference type="Proteomes" id="UP001315278"/>
    </source>
</evidence>
<evidence type="ECO:0000256" key="1">
    <source>
        <dbReference type="ARBA" id="ARBA00010996"/>
    </source>
</evidence>
<accession>A0ABS5FDQ7</accession>
<dbReference type="PANTHER" id="PTHR12151">
    <property type="entry name" value="ELECTRON TRANSPORT PROTIN SCO1/SENC FAMILY MEMBER"/>
    <property type="match status" value="1"/>
</dbReference>
<evidence type="ECO:0000313" key="2">
    <source>
        <dbReference type="EMBL" id="MBR0794862.1"/>
    </source>
</evidence>
<dbReference type="Pfam" id="PF02630">
    <property type="entry name" value="SCO1-SenC"/>
    <property type="match status" value="1"/>
</dbReference>
<dbReference type="Gene3D" id="3.40.30.10">
    <property type="entry name" value="Glutaredoxin"/>
    <property type="match status" value="1"/>
</dbReference>
<dbReference type="CDD" id="cd02968">
    <property type="entry name" value="SCO"/>
    <property type="match status" value="1"/>
</dbReference>
<gene>
    <name evidence="2" type="ORF">JQ615_05585</name>
</gene>
<dbReference type="EMBL" id="JAFCJH010000004">
    <property type="protein sequence ID" value="MBR0794862.1"/>
    <property type="molecule type" value="Genomic_DNA"/>
</dbReference>
<protein>
    <submittedName>
        <fullName evidence="2">SCO family protein</fullName>
    </submittedName>
</protein>
<name>A0ABS5FDQ7_9BRAD</name>
<proteinExistence type="inferred from homology"/>
<dbReference type="PANTHER" id="PTHR12151:SF25">
    <property type="entry name" value="LINALOOL DEHYDRATASE_ISOMERASE DOMAIN-CONTAINING PROTEIN"/>
    <property type="match status" value="1"/>
</dbReference>
<comment type="similarity">
    <text evidence="1">Belongs to the SCO1/2 family.</text>
</comment>
<sequence>MVGAPDHPVFTLTDHFGNQITEKDFHGWFQLVYFGFTSCRVVCPRALAKLSGVLEELGDESARWIKPLYITVDPARDKPETMKAYLQADYPRFLGLTGPEAAIEDAKRHFRVFAQRKSNPADPDGYQIAHTAIAYLLDRNGNYLDHFPDATEGAKIIERIRFHFAH</sequence>
<reference evidence="3" key="1">
    <citation type="journal article" date="2021" name="ISME J.">
        <title>Evolutionary origin and ecological implication of a unique nif island in free-living Bradyrhizobium lineages.</title>
        <authorList>
            <person name="Tao J."/>
        </authorList>
    </citation>
    <scope>NUCLEOTIDE SEQUENCE [LARGE SCALE GENOMIC DNA]</scope>
    <source>
        <strain evidence="3">SZCCT0434</strain>
    </source>
</reference>